<dbReference type="Proteomes" id="UP000028135">
    <property type="component" value="Unassembled WGS sequence"/>
</dbReference>
<organism evidence="1 2">
    <name type="scientific">Sphingobium indicum F2</name>
    <dbReference type="NCBI Taxonomy" id="1450518"/>
    <lineage>
        <taxon>Bacteria</taxon>
        <taxon>Pseudomonadati</taxon>
        <taxon>Pseudomonadota</taxon>
        <taxon>Alphaproteobacteria</taxon>
        <taxon>Sphingomonadales</taxon>
        <taxon>Sphingomonadaceae</taxon>
        <taxon>Sphingobium</taxon>
    </lineage>
</organism>
<sequence>MNEEQAQDMVRIAFDPDVEKLLRENDVDLFGELAKDPAVSGRIRRLAAGEFPVSPVDSQERMDPLTIAASAAVIVALGSAIERIIKVFTRRPVVLTNERFEPVLDADAKPVLGSDGKPIFSKTTTQTYEESKDANAPSWETRVTASELRIALGKPAT</sequence>
<dbReference type="AlphaFoldDB" id="A0A8E0WQL4"/>
<evidence type="ECO:0000313" key="2">
    <source>
        <dbReference type="Proteomes" id="UP000028135"/>
    </source>
</evidence>
<dbReference type="RefSeq" id="WP_020820092.1">
    <property type="nucleotide sequence ID" value="NZ_JANF02000074.1"/>
</dbReference>
<name>A0A8E0WQL4_9SPHN</name>
<dbReference type="EMBL" id="JANF02000074">
    <property type="protein sequence ID" value="KER35434.1"/>
    <property type="molecule type" value="Genomic_DNA"/>
</dbReference>
<reference evidence="1 2" key="1">
    <citation type="submission" date="2014-05" db="EMBL/GenBank/DDBJ databases">
        <title>Genome Announcement of Sphingobium lucknowense F2.</title>
        <authorList>
            <person name="Lal R."/>
            <person name="Negi V."/>
            <person name="Lata P."/>
            <person name="Sangwan N."/>
            <person name="Gupta S.K."/>
            <person name="Rao D.L.N."/>
            <person name="Das S."/>
        </authorList>
    </citation>
    <scope>NUCLEOTIDE SEQUENCE [LARGE SCALE GENOMIC DNA]</scope>
    <source>
        <strain evidence="1 2">F2</strain>
    </source>
</reference>
<proteinExistence type="predicted"/>
<protein>
    <submittedName>
        <fullName evidence="1">Uncharacterized protein</fullName>
    </submittedName>
</protein>
<evidence type="ECO:0000313" key="1">
    <source>
        <dbReference type="EMBL" id="KER35434.1"/>
    </source>
</evidence>
<accession>A0A8E0WQL4</accession>
<gene>
    <name evidence="1" type="ORF">AL00_16120</name>
</gene>
<comment type="caution">
    <text evidence="1">The sequence shown here is derived from an EMBL/GenBank/DDBJ whole genome shotgun (WGS) entry which is preliminary data.</text>
</comment>